<comment type="caution">
    <text evidence="2">The sequence shown here is derived from an EMBL/GenBank/DDBJ whole genome shotgun (WGS) entry which is preliminary data.</text>
</comment>
<accession>A0A445BZQ4</accession>
<dbReference type="EMBL" id="SDMP01000008">
    <property type="protein sequence ID" value="RYR44011.1"/>
    <property type="molecule type" value="Genomic_DNA"/>
</dbReference>
<dbReference type="Gramene" id="arahy.Tifrunner.gnm2.ann2.Ah08g274500.1">
    <property type="protein sequence ID" value="arahy.Tifrunner.gnm2.ann2.Ah08g274500.1-CDS-1"/>
    <property type="gene ID" value="arahy.Tifrunner.gnm2.ann2.Ah08g274500"/>
</dbReference>
<name>A0A445BZQ4_ARAHY</name>
<dbReference type="PANTHER" id="PTHR36322:SF3">
    <property type="entry name" value="TRANSMEMBRANE PROTEIN"/>
    <property type="match status" value="1"/>
</dbReference>
<gene>
    <name evidence="2" type="ORF">Ahy_A08g040391</name>
</gene>
<proteinExistence type="predicted"/>
<sequence length="186" mass="21656">MHKTTNPCGHPPPPHPTSPLKYDAVSFPTLQPYNHNNRHDRRHRCSWTDAISQRFMVTAAVSAAASSWLHNRRIRYLFLLLCSPLLLVFLCAVLPFLCAAELCLRRRLWRKLIRDEEEGRCGCGCEEEEEEEKGLLHRYLEDQLLLVRSMYDCGDIGEVQEVEEEEDPRRVVDVENLSSFRIPLLR</sequence>
<protein>
    <recommendedName>
        <fullName evidence="4">Transmembrane protein</fullName>
    </recommendedName>
</protein>
<dbReference type="PANTHER" id="PTHR36322">
    <property type="entry name" value="TRANSMEMBRANE PROTEIN"/>
    <property type="match status" value="1"/>
</dbReference>
<dbReference type="Proteomes" id="UP000289738">
    <property type="component" value="Chromosome A08"/>
</dbReference>
<feature type="transmembrane region" description="Helical" evidence="1">
    <location>
        <begin position="76"/>
        <end position="104"/>
    </location>
</feature>
<evidence type="ECO:0008006" key="4">
    <source>
        <dbReference type="Google" id="ProtNLM"/>
    </source>
</evidence>
<dbReference type="AlphaFoldDB" id="A0A445BZQ4"/>
<keyword evidence="1" id="KW-1133">Transmembrane helix</keyword>
<keyword evidence="3" id="KW-1185">Reference proteome</keyword>
<keyword evidence="1" id="KW-0812">Transmembrane</keyword>
<evidence type="ECO:0000313" key="2">
    <source>
        <dbReference type="EMBL" id="RYR44011.1"/>
    </source>
</evidence>
<keyword evidence="1" id="KW-0472">Membrane</keyword>
<evidence type="ECO:0000313" key="3">
    <source>
        <dbReference type="Proteomes" id="UP000289738"/>
    </source>
</evidence>
<organism evidence="2 3">
    <name type="scientific">Arachis hypogaea</name>
    <name type="common">Peanut</name>
    <dbReference type="NCBI Taxonomy" id="3818"/>
    <lineage>
        <taxon>Eukaryota</taxon>
        <taxon>Viridiplantae</taxon>
        <taxon>Streptophyta</taxon>
        <taxon>Embryophyta</taxon>
        <taxon>Tracheophyta</taxon>
        <taxon>Spermatophyta</taxon>
        <taxon>Magnoliopsida</taxon>
        <taxon>eudicotyledons</taxon>
        <taxon>Gunneridae</taxon>
        <taxon>Pentapetalae</taxon>
        <taxon>rosids</taxon>
        <taxon>fabids</taxon>
        <taxon>Fabales</taxon>
        <taxon>Fabaceae</taxon>
        <taxon>Papilionoideae</taxon>
        <taxon>50 kb inversion clade</taxon>
        <taxon>dalbergioids sensu lato</taxon>
        <taxon>Dalbergieae</taxon>
        <taxon>Pterocarpus clade</taxon>
        <taxon>Arachis</taxon>
    </lineage>
</organism>
<reference evidence="2 3" key="1">
    <citation type="submission" date="2019-01" db="EMBL/GenBank/DDBJ databases">
        <title>Sequencing of cultivated peanut Arachis hypogaea provides insights into genome evolution and oil improvement.</title>
        <authorList>
            <person name="Chen X."/>
        </authorList>
    </citation>
    <scope>NUCLEOTIDE SEQUENCE [LARGE SCALE GENOMIC DNA]</scope>
    <source>
        <strain evidence="3">cv. Fuhuasheng</strain>
        <tissue evidence="2">Leaves</tissue>
    </source>
</reference>
<evidence type="ECO:0000256" key="1">
    <source>
        <dbReference type="SAM" id="Phobius"/>
    </source>
</evidence>